<gene>
    <name evidence="1" type="ORF">GGR91_002112</name>
</gene>
<evidence type="ECO:0000313" key="1">
    <source>
        <dbReference type="EMBL" id="MBB3943848.1"/>
    </source>
</evidence>
<organism evidence="1 2">
    <name type="scientific">Sphingorhabdus rigui</name>
    <dbReference type="NCBI Taxonomy" id="1282858"/>
    <lineage>
        <taxon>Bacteria</taxon>
        <taxon>Pseudomonadati</taxon>
        <taxon>Pseudomonadota</taxon>
        <taxon>Alphaproteobacteria</taxon>
        <taxon>Sphingomonadales</taxon>
        <taxon>Sphingomonadaceae</taxon>
        <taxon>Sphingorhabdus</taxon>
    </lineage>
</organism>
<accession>A0A840B0G3</accession>
<dbReference type="AlphaFoldDB" id="A0A840B0G3"/>
<keyword evidence="2" id="KW-1185">Reference proteome</keyword>
<name>A0A840B0G3_9SPHN</name>
<sequence>MRLTTGVQIPDWTLFEYRRKPGIERCSIFKDSCVQRNRCGVSGAAHQCAARKTVYQSGKPVIIGMVVS</sequence>
<evidence type="ECO:0000313" key="2">
    <source>
        <dbReference type="Proteomes" id="UP000581447"/>
    </source>
</evidence>
<comment type="caution">
    <text evidence="1">The sequence shown here is derived from an EMBL/GenBank/DDBJ whole genome shotgun (WGS) entry which is preliminary data.</text>
</comment>
<protein>
    <submittedName>
        <fullName evidence="1">Uncharacterized protein</fullName>
    </submittedName>
</protein>
<reference evidence="1 2" key="1">
    <citation type="submission" date="2020-08" db="EMBL/GenBank/DDBJ databases">
        <title>Genomic Encyclopedia of Type Strains, Phase IV (KMG-IV): sequencing the most valuable type-strain genomes for metagenomic binning, comparative biology and taxonomic classification.</title>
        <authorList>
            <person name="Goeker M."/>
        </authorList>
    </citation>
    <scope>NUCLEOTIDE SEQUENCE [LARGE SCALE GENOMIC DNA]</scope>
    <source>
        <strain evidence="1 2">DSM 29050</strain>
    </source>
</reference>
<dbReference type="Proteomes" id="UP000581447">
    <property type="component" value="Unassembled WGS sequence"/>
</dbReference>
<dbReference type="EMBL" id="JACIEA010000003">
    <property type="protein sequence ID" value="MBB3943848.1"/>
    <property type="molecule type" value="Genomic_DNA"/>
</dbReference>
<proteinExistence type="predicted"/>